<evidence type="ECO:0008006" key="4">
    <source>
        <dbReference type="Google" id="ProtNLM"/>
    </source>
</evidence>
<evidence type="ECO:0000313" key="3">
    <source>
        <dbReference type="Proteomes" id="UP000053989"/>
    </source>
</evidence>
<dbReference type="AlphaFoldDB" id="A0A0C3DPM4"/>
<name>A0A0C3DPM4_9AGAM</name>
<feature type="region of interest" description="Disordered" evidence="1">
    <location>
        <begin position="675"/>
        <end position="698"/>
    </location>
</feature>
<dbReference type="InParanoid" id="A0A0C3DPM4"/>
<protein>
    <recommendedName>
        <fullName evidence="4">C2H2-type domain-containing protein</fullName>
    </recommendedName>
</protein>
<dbReference type="Proteomes" id="UP000053989">
    <property type="component" value="Unassembled WGS sequence"/>
</dbReference>
<keyword evidence="3" id="KW-1185">Reference proteome</keyword>
<organism evidence="2 3">
    <name type="scientific">Scleroderma citrinum Foug A</name>
    <dbReference type="NCBI Taxonomy" id="1036808"/>
    <lineage>
        <taxon>Eukaryota</taxon>
        <taxon>Fungi</taxon>
        <taxon>Dikarya</taxon>
        <taxon>Basidiomycota</taxon>
        <taxon>Agaricomycotina</taxon>
        <taxon>Agaricomycetes</taxon>
        <taxon>Agaricomycetidae</taxon>
        <taxon>Boletales</taxon>
        <taxon>Sclerodermatineae</taxon>
        <taxon>Sclerodermataceae</taxon>
        <taxon>Scleroderma</taxon>
    </lineage>
</organism>
<reference evidence="3" key="2">
    <citation type="submission" date="2015-01" db="EMBL/GenBank/DDBJ databases">
        <title>Evolutionary Origins and Diversification of the Mycorrhizal Mutualists.</title>
        <authorList>
            <consortium name="DOE Joint Genome Institute"/>
            <consortium name="Mycorrhizal Genomics Consortium"/>
            <person name="Kohler A."/>
            <person name="Kuo A."/>
            <person name="Nagy L.G."/>
            <person name="Floudas D."/>
            <person name="Copeland A."/>
            <person name="Barry K.W."/>
            <person name="Cichocki N."/>
            <person name="Veneault-Fourrey C."/>
            <person name="LaButti K."/>
            <person name="Lindquist E.A."/>
            <person name="Lipzen A."/>
            <person name="Lundell T."/>
            <person name="Morin E."/>
            <person name="Murat C."/>
            <person name="Riley R."/>
            <person name="Ohm R."/>
            <person name="Sun H."/>
            <person name="Tunlid A."/>
            <person name="Henrissat B."/>
            <person name="Grigoriev I.V."/>
            <person name="Hibbett D.S."/>
            <person name="Martin F."/>
        </authorList>
    </citation>
    <scope>NUCLEOTIDE SEQUENCE [LARGE SCALE GENOMIC DNA]</scope>
    <source>
        <strain evidence="3">Foug A</strain>
    </source>
</reference>
<dbReference type="Pfam" id="PF18759">
    <property type="entry name" value="Plavaka"/>
    <property type="match status" value="1"/>
</dbReference>
<accession>A0A0C3DPM4</accession>
<evidence type="ECO:0000256" key="1">
    <source>
        <dbReference type="SAM" id="MobiDB-lite"/>
    </source>
</evidence>
<feature type="compositionally biased region" description="Acidic residues" evidence="1">
    <location>
        <begin position="676"/>
        <end position="685"/>
    </location>
</feature>
<dbReference type="OrthoDB" id="3232986at2759"/>
<gene>
    <name evidence="2" type="ORF">SCLCIDRAFT_24873</name>
</gene>
<evidence type="ECO:0000313" key="2">
    <source>
        <dbReference type="EMBL" id="KIM62570.1"/>
    </source>
</evidence>
<dbReference type="InterPro" id="IPR041078">
    <property type="entry name" value="Plavaka"/>
</dbReference>
<reference evidence="2 3" key="1">
    <citation type="submission" date="2014-04" db="EMBL/GenBank/DDBJ databases">
        <authorList>
            <consortium name="DOE Joint Genome Institute"/>
            <person name="Kuo A."/>
            <person name="Kohler A."/>
            <person name="Nagy L.G."/>
            <person name="Floudas D."/>
            <person name="Copeland A."/>
            <person name="Barry K.W."/>
            <person name="Cichocki N."/>
            <person name="Veneault-Fourrey C."/>
            <person name="LaButti K."/>
            <person name="Lindquist E.A."/>
            <person name="Lipzen A."/>
            <person name="Lundell T."/>
            <person name="Morin E."/>
            <person name="Murat C."/>
            <person name="Sun H."/>
            <person name="Tunlid A."/>
            <person name="Henrissat B."/>
            <person name="Grigoriev I.V."/>
            <person name="Hibbett D.S."/>
            <person name="Martin F."/>
            <person name="Nordberg H.P."/>
            <person name="Cantor M.N."/>
            <person name="Hua S.X."/>
        </authorList>
    </citation>
    <scope>NUCLEOTIDE SEQUENCE [LARGE SCALE GENOMIC DNA]</scope>
    <source>
        <strain evidence="2 3">Foug A</strain>
    </source>
</reference>
<sequence>MPRVKRIWLCQAQKLTFCPDCRKRFANETRVLQHLNQPSTGCGTWMNESRHRCAAPTGQNGPVVEPRYQPDQTHNRFLEDEIVSDVRSQGGFGSEDYPFENAPLFEDTSPFEDDPTPVVDDHPNVPSLYRGGTVFLDQFFSDEYMALRQENLYYPFVLGVDWELASWLLRSHLSMAAIDEFLSLQLELHLRTEMLPPGPHWKSRPLSTRVSTKRQAILYYRDPIECLQSLLSHPFFSSHISFVPRKVWSSSAQIVWIYEDWMSGKHAWSLQDQIPNSGTLLGIMLSSDKTNILIMTGNRMAHPLLLSLANIDSDIRSKGSLHGFVLLALLPVASFIHKKSCIHTLLSDRLVHESLDFMLHPLKIVAAVGVMMSDPVGNLRYCFTPLVAYISDMPEQSLLAGTGPKASPVITATHKEFGDPFPHPSHTATWTLDNIRQACSAADPDDFEEFLKVVKRYFLNSMHKPFYRNWLLSDLLIFLTPEMLHHFHHLFWDHDVPWSPVGYRSFEEGISKLKQVMGRDHCAVQRYIMGVITGTVPAKFLAAIRFLLNFCYLAQMCRFDDNYLAKLEAALCSFHNNKLAIITAGARRGSNGPINHWEIPKLKLLQHVISSIRNSEPIMQWTADITEHAHVTEIKQPAHAGNNQDYYEQIVQHLDHRERCSWFDIATQFASIEQGEGGDDEDQEDGHEPDQEADHTIPSHPSVNYFEAANAIASGTVLSTVHPHRIFASSTTAFRLVSSCHSGSRLMKPHKSMAYLTYSLQLLITSFTLATQQKDGL</sequence>
<dbReference type="HOGENOM" id="CLU_006344_10_2_1"/>
<dbReference type="EMBL" id="KN822041">
    <property type="protein sequence ID" value="KIM62570.1"/>
    <property type="molecule type" value="Genomic_DNA"/>
</dbReference>
<proteinExistence type="predicted"/>
<feature type="compositionally biased region" description="Basic and acidic residues" evidence="1">
    <location>
        <begin position="686"/>
        <end position="697"/>
    </location>
</feature>